<dbReference type="InterPro" id="IPR010982">
    <property type="entry name" value="Lambda_DNA-bd_dom_sf"/>
</dbReference>
<dbReference type="PROSITE" id="PS50943">
    <property type="entry name" value="HTH_CROC1"/>
    <property type="match status" value="1"/>
</dbReference>
<keyword evidence="4" id="KW-1185">Reference proteome</keyword>
<gene>
    <name evidence="3" type="ORF">QE404_001707</name>
</gene>
<accession>A0ABU0TJT2</accession>
<reference evidence="3 4" key="1">
    <citation type="submission" date="2023-07" db="EMBL/GenBank/DDBJ databases">
        <title>Functional and genomic diversity of the sorghum phyllosphere microbiome.</title>
        <authorList>
            <person name="Shade A."/>
        </authorList>
    </citation>
    <scope>NUCLEOTIDE SEQUENCE [LARGE SCALE GENOMIC DNA]</scope>
    <source>
        <strain evidence="3 4">SORGH_AS_1064</strain>
    </source>
</reference>
<dbReference type="Pfam" id="PF01381">
    <property type="entry name" value="HTH_3"/>
    <property type="match status" value="1"/>
</dbReference>
<dbReference type="SMART" id="SM00530">
    <property type="entry name" value="HTH_XRE"/>
    <property type="match status" value="1"/>
</dbReference>
<dbReference type="SUPFAM" id="SSF47413">
    <property type="entry name" value="lambda repressor-like DNA-binding domains"/>
    <property type="match status" value="1"/>
</dbReference>
<sequence length="148" mass="17547">MILKIRDNYMHAFYMNTIFSIFVQSTNTVTMEKLRNLRKQRGFSQEKLANIISTDTSNYSRKERGEVRIYDDEWEKLAKALDVEVDDIKEEKPLNIVNNNPIFHDNSGNFNQYFNVPEHVLGNLNDYINLLREQNEALKQENERLKNS</sequence>
<comment type="caution">
    <text evidence="3">The sequence shown here is derived from an EMBL/GenBank/DDBJ whole genome shotgun (WGS) entry which is preliminary data.</text>
</comment>
<protein>
    <submittedName>
        <fullName evidence="3">Transcriptional regulator with XRE-family HTH domain</fullName>
    </submittedName>
</protein>
<organism evidence="3 4">
    <name type="scientific">Chryseobacterium camelliae</name>
    <dbReference type="NCBI Taxonomy" id="1265445"/>
    <lineage>
        <taxon>Bacteria</taxon>
        <taxon>Pseudomonadati</taxon>
        <taxon>Bacteroidota</taxon>
        <taxon>Flavobacteriia</taxon>
        <taxon>Flavobacteriales</taxon>
        <taxon>Weeksellaceae</taxon>
        <taxon>Chryseobacterium group</taxon>
        <taxon>Chryseobacterium</taxon>
    </lineage>
</organism>
<keyword evidence="1" id="KW-0175">Coiled coil</keyword>
<proteinExistence type="predicted"/>
<feature type="domain" description="HTH cro/C1-type" evidence="2">
    <location>
        <begin position="34"/>
        <end position="88"/>
    </location>
</feature>
<dbReference type="Proteomes" id="UP001225072">
    <property type="component" value="Unassembled WGS sequence"/>
</dbReference>
<evidence type="ECO:0000313" key="3">
    <source>
        <dbReference type="EMBL" id="MDQ1096560.1"/>
    </source>
</evidence>
<feature type="coiled-coil region" evidence="1">
    <location>
        <begin position="121"/>
        <end position="148"/>
    </location>
</feature>
<evidence type="ECO:0000313" key="4">
    <source>
        <dbReference type="Proteomes" id="UP001225072"/>
    </source>
</evidence>
<dbReference type="Gene3D" id="1.10.260.40">
    <property type="entry name" value="lambda repressor-like DNA-binding domains"/>
    <property type="match status" value="1"/>
</dbReference>
<evidence type="ECO:0000259" key="2">
    <source>
        <dbReference type="PROSITE" id="PS50943"/>
    </source>
</evidence>
<evidence type="ECO:0000256" key="1">
    <source>
        <dbReference type="SAM" id="Coils"/>
    </source>
</evidence>
<name>A0ABU0TJT2_9FLAO</name>
<dbReference type="InterPro" id="IPR001387">
    <property type="entry name" value="Cro/C1-type_HTH"/>
</dbReference>
<dbReference type="EMBL" id="JAUTAL010000001">
    <property type="protein sequence ID" value="MDQ1096560.1"/>
    <property type="molecule type" value="Genomic_DNA"/>
</dbReference>
<dbReference type="CDD" id="cd00093">
    <property type="entry name" value="HTH_XRE"/>
    <property type="match status" value="1"/>
</dbReference>